<dbReference type="GO" id="GO:0016899">
    <property type="term" value="F:oxidoreductase activity, acting on the CH-OH group of donors, oxygen as acceptor"/>
    <property type="evidence" value="ECO:0007669"/>
    <property type="project" value="InterPro"/>
</dbReference>
<comment type="caution">
    <text evidence="5">The sequence shown here is derived from an EMBL/GenBank/DDBJ whole genome shotgun (WGS) entry which is preliminary data.</text>
</comment>
<organism evidence="5 6">
    <name type="scientific">Thermocatellispora tengchongensis</name>
    <dbReference type="NCBI Taxonomy" id="1073253"/>
    <lineage>
        <taxon>Bacteria</taxon>
        <taxon>Bacillati</taxon>
        <taxon>Actinomycetota</taxon>
        <taxon>Actinomycetes</taxon>
        <taxon>Streptosporangiales</taxon>
        <taxon>Streptosporangiaceae</taxon>
        <taxon>Thermocatellispora</taxon>
    </lineage>
</organism>
<dbReference type="Gene3D" id="3.30.465.10">
    <property type="match status" value="1"/>
</dbReference>
<dbReference type="Pfam" id="PF09129">
    <property type="entry name" value="Chol_subst-bind"/>
    <property type="match status" value="1"/>
</dbReference>
<accession>A0A840P5E0</accession>
<dbReference type="Gene3D" id="3.30.43.10">
    <property type="entry name" value="Uridine Diphospho-n-acetylenolpyruvylglucosamine Reductase, domain 2"/>
    <property type="match status" value="1"/>
</dbReference>
<name>A0A840P5E0_9ACTN</name>
<dbReference type="Proteomes" id="UP000578449">
    <property type="component" value="Unassembled WGS sequence"/>
</dbReference>
<evidence type="ECO:0000256" key="1">
    <source>
        <dbReference type="ARBA" id="ARBA00022630"/>
    </source>
</evidence>
<dbReference type="RefSeq" id="WP_185048087.1">
    <property type="nucleotide sequence ID" value="NZ_BAABIX010000023.1"/>
</dbReference>
<dbReference type="InterPro" id="IPR016171">
    <property type="entry name" value="Vanillyl_alc_oxidase_C-sub2"/>
</dbReference>
<gene>
    <name evidence="5" type="ORF">HNP84_000951</name>
</gene>
<dbReference type="GO" id="GO:0080049">
    <property type="term" value="F:L-gulono-1,4-lactone dehydrogenase activity"/>
    <property type="evidence" value="ECO:0007669"/>
    <property type="project" value="TreeGrafter"/>
</dbReference>
<evidence type="ECO:0000256" key="3">
    <source>
        <dbReference type="ARBA" id="ARBA00023002"/>
    </source>
</evidence>
<dbReference type="Gene3D" id="1.10.45.10">
    <property type="entry name" value="Vanillyl-alcohol Oxidase, Chain A, domain 4"/>
    <property type="match status" value="1"/>
</dbReference>
<protein>
    <submittedName>
        <fullName evidence="5">FAD/FMN-containing dehydrogenase</fullName>
    </submittedName>
</protein>
<dbReference type="InterPro" id="IPR016170">
    <property type="entry name" value="Cytok_DH_C_sf"/>
</dbReference>
<dbReference type="Pfam" id="PF01565">
    <property type="entry name" value="FAD_binding_4"/>
    <property type="match status" value="1"/>
</dbReference>
<dbReference type="PANTHER" id="PTHR43762">
    <property type="entry name" value="L-GULONOLACTONE OXIDASE"/>
    <property type="match status" value="1"/>
</dbReference>
<keyword evidence="6" id="KW-1185">Reference proteome</keyword>
<dbReference type="GO" id="GO:0071949">
    <property type="term" value="F:FAD binding"/>
    <property type="evidence" value="ECO:0007669"/>
    <property type="project" value="InterPro"/>
</dbReference>
<dbReference type="InterPro" id="IPR036318">
    <property type="entry name" value="FAD-bd_PCMH-like_sf"/>
</dbReference>
<evidence type="ECO:0000313" key="6">
    <source>
        <dbReference type="Proteomes" id="UP000578449"/>
    </source>
</evidence>
<dbReference type="SUPFAM" id="SSF56176">
    <property type="entry name" value="FAD-binding/transporter-associated domain-like"/>
    <property type="match status" value="1"/>
</dbReference>
<evidence type="ECO:0000259" key="4">
    <source>
        <dbReference type="PROSITE" id="PS51387"/>
    </source>
</evidence>
<dbReference type="SUPFAM" id="SSF55103">
    <property type="entry name" value="FAD-linked oxidases, C-terminal domain"/>
    <property type="match status" value="1"/>
</dbReference>
<reference evidence="5 6" key="1">
    <citation type="submission" date="2020-08" db="EMBL/GenBank/DDBJ databases">
        <title>Genomic Encyclopedia of Type Strains, Phase IV (KMG-IV): sequencing the most valuable type-strain genomes for metagenomic binning, comparative biology and taxonomic classification.</title>
        <authorList>
            <person name="Goeker M."/>
        </authorList>
    </citation>
    <scope>NUCLEOTIDE SEQUENCE [LARGE SCALE GENOMIC DNA]</scope>
    <source>
        <strain evidence="5 6">DSM 45615</strain>
    </source>
</reference>
<dbReference type="InterPro" id="IPR006094">
    <property type="entry name" value="Oxid_FAD_bind_N"/>
</dbReference>
<feature type="domain" description="FAD-binding PCMH-type" evidence="4">
    <location>
        <begin position="74"/>
        <end position="264"/>
    </location>
</feature>
<dbReference type="InterPro" id="IPR015213">
    <property type="entry name" value="Cholesterol_OX_subst-bd"/>
</dbReference>
<dbReference type="InterPro" id="IPR016166">
    <property type="entry name" value="FAD-bd_PCMH"/>
</dbReference>
<dbReference type="PANTHER" id="PTHR43762:SF1">
    <property type="entry name" value="D-ARABINONO-1,4-LACTONE OXIDASE"/>
    <property type="match status" value="1"/>
</dbReference>
<dbReference type="InterPro" id="IPR006311">
    <property type="entry name" value="TAT_signal"/>
</dbReference>
<dbReference type="InterPro" id="IPR016169">
    <property type="entry name" value="FAD-bd_PCMH_sub2"/>
</dbReference>
<evidence type="ECO:0000256" key="2">
    <source>
        <dbReference type="ARBA" id="ARBA00022827"/>
    </source>
</evidence>
<dbReference type="InterPro" id="IPR010031">
    <property type="entry name" value="FAD_lactone_oxidase-like"/>
</dbReference>
<dbReference type="Gene3D" id="3.40.462.10">
    <property type="entry name" value="FAD-linked oxidases, C-terminal domain"/>
    <property type="match status" value="1"/>
</dbReference>
<keyword evidence="1" id="KW-0285">Flavoprotein</keyword>
<dbReference type="PROSITE" id="PS51387">
    <property type="entry name" value="FAD_PCMH"/>
    <property type="match status" value="1"/>
</dbReference>
<keyword evidence="3" id="KW-0560">Oxidoreductase</keyword>
<dbReference type="InterPro" id="IPR016167">
    <property type="entry name" value="FAD-bd_PCMH_sub1"/>
</dbReference>
<sequence length="587" mass="62386">MSPDGVGHPATDRTARNALSRRALLGGAAGALGAALWEPAFRLTPAHGATLAAPPGFPTGVSLYQQAYENWSGEIEIEGVWTAAPTSPAQVVTLANWARAHGWKLRAKGSMHNWSPLALPPGAPGNVLLVDTRQHLTAVTVHPGPPASVTAQPGVTMESLLTTLEAAGYGLTATPAPGDLTLGGVLAIGGHGTGVPKTGETLTPGHTFGSVSNLVTRIEAVVWDAAAGAYAVKGFDRSDPRAGALLVNLGRTFVTGVTLRVGANKRLRCQSFYHIGADAMFAPPASAGSDSFASYVNRSGRVEAIWFPFTTVPWLKVWSVAPTKPLLSRQVNSPYNYPFSDTLSEEASDLLSQIVSGNAGLTPAFENTQMAVVGSGLILTGSWDIWGWSKNLLLYVRPTTLRVTANGYAILTRRADIQRVVSEFYAFYKARLDAYAAQGRYPMNGPLEIRVTGLDHPADAQVGGAVAAGLSAVRPRPDHPEWDVAVWLDILTVPGTAYSQQFYRETEQWILGNYTGSYAAVRPEWSKGWGYSGSAAWADGPMRDTVIPAAYRAGQSAADNWDAVVATLNSLDPHRVFTNSFLDALLD</sequence>
<dbReference type="AlphaFoldDB" id="A0A840P5E0"/>
<dbReference type="InterPro" id="IPR016164">
    <property type="entry name" value="FAD-linked_Oxase-like_C"/>
</dbReference>
<proteinExistence type="predicted"/>
<keyword evidence="2" id="KW-0274">FAD</keyword>
<evidence type="ECO:0000313" key="5">
    <source>
        <dbReference type="EMBL" id="MBB5131245.1"/>
    </source>
</evidence>
<dbReference type="EMBL" id="JACHGN010000002">
    <property type="protein sequence ID" value="MBB5131245.1"/>
    <property type="molecule type" value="Genomic_DNA"/>
</dbReference>
<dbReference type="PROSITE" id="PS51318">
    <property type="entry name" value="TAT"/>
    <property type="match status" value="1"/>
</dbReference>